<dbReference type="SMART" id="SM00280">
    <property type="entry name" value="KAZAL"/>
    <property type="match status" value="1"/>
</dbReference>
<dbReference type="InterPro" id="IPR000716">
    <property type="entry name" value="Thyroglobulin_1"/>
</dbReference>
<keyword evidence="7" id="KW-1133">Transmembrane helix</keyword>
<evidence type="ECO:0000313" key="10">
    <source>
        <dbReference type="EMBL" id="GFO16911.1"/>
    </source>
</evidence>
<dbReference type="PROSITE" id="PS51162">
    <property type="entry name" value="THYROGLOBULIN_1_2"/>
    <property type="match status" value="1"/>
</dbReference>
<keyword evidence="2" id="KW-0964">Secreted</keyword>
<dbReference type="PROSITE" id="PS51465">
    <property type="entry name" value="KAZAL_2"/>
    <property type="match status" value="1"/>
</dbReference>
<dbReference type="CDD" id="cd00191">
    <property type="entry name" value="TY"/>
    <property type="match status" value="1"/>
</dbReference>
<evidence type="ECO:0000256" key="6">
    <source>
        <dbReference type="SAM" id="MobiDB-lite"/>
    </source>
</evidence>
<organism evidence="10 11">
    <name type="scientific">Plakobranchus ocellatus</name>
    <dbReference type="NCBI Taxonomy" id="259542"/>
    <lineage>
        <taxon>Eukaryota</taxon>
        <taxon>Metazoa</taxon>
        <taxon>Spiralia</taxon>
        <taxon>Lophotrochozoa</taxon>
        <taxon>Mollusca</taxon>
        <taxon>Gastropoda</taxon>
        <taxon>Heterobranchia</taxon>
        <taxon>Euthyneura</taxon>
        <taxon>Panpulmonata</taxon>
        <taxon>Sacoglossa</taxon>
        <taxon>Placobranchoidea</taxon>
        <taxon>Plakobranchidae</taxon>
        <taxon>Plakobranchus</taxon>
    </lineage>
</organism>
<dbReference type="InterPro" id="IPR036058">
    <property type="entry name" value="Kazal_dom_sf"/>
</dbReference>
<dbReference type="PROSITE" id="PS00484">
    <property type="entry name" value="THYROGLOBULIN_1_1"/>
    <property type="match status" value="1"/>
</dbReference>
<evidence type="ECO:0000259" key="9">
    <source>
        <dbReference type="PROSITE" id="PS51465"/>
    </source>
</evidence>
<keyword evidence="11" id="KW-1185">Reference proteome</keyword>
<keyword evidence="3" id="KW-0677">Repeat</keyword>
<feature type="compositionally biased region" description="Basic residues" evidence="6">
    <location>
        <begin position="171"/>
        <end position="187"/>
    </location>
</feature>
<dbReference type="InterPro" id="IPR036857">
    <property type="entry name" value="Thyroglobulin_1_sf"/>
</dbReference>
<dbReference type="PANTHER" id="PTHR12352">
    <property type="entry name" value="SECRETED MODULAR CALCIUM-BINDING PROTEIN"/>
    <property type="match status" value="1"/>
</dbReference>
<dbReference type="GO" id="GO:0005615">
    <property type="term" value="C:extracellular space"/>
    <property type="evidence" value="ECO:0007669"/>
    <property type="project" value="TreeGrafter"/>
</dbReference>
<dbReference type="InterPro" id="IPR051950">
    <property type="entry name" value="Dev_reg/Prot_inhib"/>
</dbReference>
<dbReference type="InterPro" id="IPR002350">
    <property type="entry name" value="Kazal_dom"/>
</dbReference>
<feature type="disulfide bond" evidence="5">
    <location>
        <begin position="153"/>
        <end position="173"/>
    </location>
</feature>
<comment type="caution">
    <text evidence="5">Lacks conserved residue(s) required for the propagation of feature annotation.</text>
</comment>
<comment type="subcellular location">
    <subcellularLocation>
        <location evidence="1">Secreted</location>
    </subcellularLocation>
</comment>
<evidence type="ECO:0000256" key="2">
    <source>
        <dbReference type="ARBA" id="ARBA00022525"/>
    </source>
</evidence>
<dbReference type="PANTHER" id="PTHR12352:SF3">
    <property type="entry name" value="NIDOGEN-2"/>
    <property type="match status" value="1"/>
</dbReference>
<comment type="caution">
    <text evidence="10">The sequence shown here is derived from an EMBL/GenBank/DDBJ whole genome shotgun (WGS) entry which is preliminary data.</text>
</comment>
<dbReference type="Gene3D" id="4.10.800.10">
    <property type="entry name" value="Thyroglobulin type-1"/>
    <property type="match status" value="1"/>
</dbReference>
<dbReference type="SMART" id="SM00211">
    <property type="entry name" value="TY"/>
    <property type="match status" value="1"/>
</dbReference>
<evidence type="ECO:0000256" key="5">
    <source>
        <dbReference type="PROSITE-ProRule" id="PRU00500"/>
    </source>
</evidence>
<feature type="region of interest" description="Disordered" evidence="6">
    <location>
        <begin position="165"/>
        <end position="190"/>
    </location>
</feature>
<evidence type="ECO:0000256" key="3">
    <source>
        <dbReference type="ARBA" id="ARBA00022737"/>
    </source>
</evidence>
<feature type="transmembrane region" description="Helical" evidence="7">
    <location>
        <begin position="12"/>
        <end position="30"/>
    </location>
</feature>
<dbReference type="AlphaFoldDB" id="A0AAV4B8Z6"/>
<evidence type="ECO:0000256" key="7">
    <source>
        <dbReference type="SAM" id="Phobius"/>
    </source>
</evidence>
<keyword evidence="4 5" id="KW-1015">Disulfide bond</keyword>
<accession>A0AAV4B8Z6</accession>
<protein>
    <submittedName>
        <fullName evidence="10">Sparc-related modular calcium-binding protein</fullName>
    </submittedName>
</protein>
<evidence type="ECO:0000259" key="8">
    <source>
        <dbReference type="PROSITE" id="PS51162"/>
    </source>
</evidence>
<evidence type="ECO:0000256" key="4">
    <source>
        <dbReference type="ARBA" id="ARBA00023157"/>
    </source>
</evidence>
<feature type="domain" description="Thyroglobulin type-1" evidence="8">
    <location>
        <begin position="108"/>
        <end position="173"/>
    </location>
</feature>
<keyword evidence="7" id="KW-0812">Transmembrane</keyword>
<dbReference type="SUPFAM" id="SSF100895">
    <property type="entry name" value="Kazal-type serine protease inhibitors"/>
    <property type="match status" value="1"/>
</dbReference>
<proteinExistence type="predicted"/>
<gene>
    <name evidence="10" type="ORF">PoB_004341600</name>
</gene>
<dbReference type="Pfam" id="PF00086">
    <property type="entry name" value="Thyroglobulin_1"/>
    <property type="match status" value="1"/>
</dbReference>
<dbReference type="CDD" id="cd00104">
    <property type="entry name" value="KAZAL_FS"/>
    <property type="match status" value="1"/>
</dbReference>
<name>A0AAV4B8Z6_9GAST</name>
<evidence type="ECO:0000313" key="11">
    <source>
        <dbReference type="Proteomes" id="UP000735302"/>
    </source>
</evidence>
<dbReference type="Pfam" id="PF07648">
    <property type="entry name" value="Kazal_2"/>
    <property type="match status" value="1"/>
</dbReference>
<feature type="domain" description="Kazal-like" evidence="9">
    <location>
        <begin position="49"/>
        <end position="102"/>
    </location>
</feature>
<dbReference type="Gene3D" id="3.30.60.30">
    <property type="match status" value="1"/>
</dbReference>
<sequence length="276" mass="31752">MTALLDLCRMTRICHMTSLFLIVMTCIAYMRPVYSVDPRQVDGKSLFQSLKPTKCSVSCVSTKVKPVCGTNGITYPSRCDLKRAKKCDGQRVRMKHWGECESETVIPNKKCLSERRKSTKARRKNPKVFVPTCKRDGTYNEIQCHATSRYCWCVNEDGKHRRGTSVIGGRPRCKGKRGGKPKRKRGCTPKDRHNFNTALIKVFEEEYLRVHPTRPPDTAENADKYGTEETIVLWKFAELDLNKDGILKFKMALEHQFIKSEAIKLYQRNAIIRTKI</sequence>
<feature type="disulfide bond" evidence="5">
    <location>
        <begin position="144"/>
        <end position="151"/>
    </location>
</feature>
<keyword evidence="7" id="KW-0472">Membrane</keyword>
<reference evidence="10 11" key="1">
    <citation type="journal article" date="2021" name="Elife">
        <title>Chloroplast acquisition without the gene transfer in kleptoplastic sea slugs, Plakobranchus ocellatus.</title>
        <authorList>
            <person name="Maeda T."/>
            <person name="Takahashi S."/>
            <person name="Yoshida T."/>
            <person name="Shimamura S."/>
            <person name="Takaki Y."/>
            <person name="Nagai Y."/>
            <person name="Toyoda A."/>
            <person name="Suzuki Y."/>
            <person name="Arimoto A."/>
            <person name="Ishii H."/>
            <person name="Satoh N."/>
            <person name="Nishiyama T."/>
            <person name="Hasebe M."/>
            <person name="Maruyama T."/>
            <person name="Minagawa J."/>
            <person name="Obokata J."/>
            <person name="Shigenobu S."/>
        </authorList>
    </citation>
    <scope>NUCLEOTIDE SEQUENCE [LARGE SCALE GENOMIC DNA]</scope>
</reference>
<dbReference type="Proteomes" id="UP000735302">
    <property type="component" value="Unassembled WGS sequence"/>
</dbReference>
<evidence type="ECO:0000256" key="1">
    <source>
        <dbReference type="ARBA" id="ARBA00004613"/>
    </source>
</evidence>
<dbReference type="EMBL" id="BLXT01004727">
    <property type="protein sequence ID" value="GFO16911.1"/>
    <property type="molecule type" value="Genomic_DNA"/>
</dbReference>
<dbReference type="SUPFAM" id="SSF57610">
    <property type="entry name" value="Thyroglobulin type-1 domain"/>
    <property type="match status" value="1"/>
</dbReference>